<organism evidence="2 3">
    <name type="scientific">Kuenenia stuttgartiensis</name>
    <dbReference type="NCBI Taxonomy" id="174633"/>
    <lineage>
        <taxon>Bacteria</taxon>
        <taxon>Pseudomonadati</taxon>
        <taxon>Planctomycetota</taxon>
        <taxon>Candidatus Brocadiia</taxon>
        <taxon>Candidatus Brocadiales</taxon>
        <taxon>Candidatus Brocadiaceae</taxon>
        <taxon>Candidatus Kuenenia</taxon>
    </lineage>
</organism>
<keyword evidence="2" id="KW-0966">Cell projection</keyword>
<name>A0A2C9CBK2_KUEST</name>
<keyword evidence="2" id="KW-0969">Cilium</keyword>
<keyword evidence="2" id="KW-0282">Flagellum</keyword>
<keyword evidence="1" id="KW-0812">Transmembrane</keyword>
<dbReference type="AlphaFoldDB" id="A0A2C9CBK2"/>
<feature type="transmembrane region" description="Helical" evidence="1">
    <location>
        <begin position="64"/>
        <end position="83"/>
    </location>
</feature>
<keyword evidence="3" id="KW-1185">Reference proteome</keyword>
<sequence>MNRPTLPLPEGNLISPLLGGVEGWVKMNAVGSLSFKTQPNLTLTGLSLAWKIELLFRGKHFEKWTGFLIFGGIMALLGFLGTAELPRDRFSAETNDEPG</sequence>
<gene>
    <name evidence="2" type="primary">fliP</name>
    <name evidence="2" type="ORF">KSMBR1_0577</name>
</gene>
<dbReference type="EMBL" id="LT934425">
    <property type="protein sequence ID" value="SOH03091.1"/>
    <property type="molecule type" value="Genomic_DNA"/>
</dbReference>
<evidence type="ECO:0000313" key="2">
    <source>
        <dbReference type="EMBL" id="SOH03091.1"/>
    </source>
</evidence>
<keyword evidence="1" id="KW-0472">Membrane</keyword>
<proteinExistence type="predicted"/>
<dbReference type="Proteomes" id="UP000221734">
    <property type="component" value="Chromosome Kuenenia_stuttgartiensis_MBR1"/>
</dbReference>
<reference evidence="3" key="1">
    <citation type="submission" date="2017-10" db="EMBL/GenBank/DDBJ databases">
        <authorList>
            <person name="Frank J."/>
        </authorList>
    </citation>
    <scope>NUCLEOTIDE SEQUENCE [LARGE SCALE GENOMIC DNA]</scope>
</reference>
<keyword evidence="1" id="KW-1133">Transmembrane helix</keyword>
<evidence type="ECO:0000313" key="3">
    <source>
        <dbReference type="Proteomes" id="UP000221734"/>
    </source>
</evidence>
<protein>
    <submittedName>
        <fullName evidence="2">Strongly similar to polar flagellar assembly protein FliP</fullName>
    </submittedName>
</protein>
<accession>A0A2C9CBK2</accession>
<evidence type="ECO:0000256" key="1">
    <source>
        <dbReference type="SAM" id="Phobius"/>
    </source>
</evidence>
<dbReference type="KEGG" id="kst:KSMBR1_0577"/>